<evidence type="ECO:0000256" key="2">
    <source>
        <dbReference type="ARBA" id="ARBA00023315"/>
    </source>
</evidence>
<dbReference type="EMBL" id="QOCI01000002">
    <property type="protein sequence ID" value="RRR19773.1"/>
    <property type="molecule type" value="Genomic_DNA"/>
</dbReference>
<protein>
    <submittedName>
        <fullName evidence="5">1-acyl-sn-glycerol-3-phosphate acyltransferase</fullName>
    </submittedName>
</protein>
<evidence type="ECO:0000259" key="4">
    <source>
        <dbReference type="SMART" id="SM00563"/>
    </source>
</evidence>
<dbReference type="GO" id="GO:0005886">
    <property type="term" value="C:plasma membrane"/>
    <property type="evidence" value="ECO:0007669"/>
    <property type="project" value="TreeGrafter"/>
</dbReference>
<dbReference type="SMART" id="SM00563">
    <property type="entry name" value="PlsC"/>
    <property type="match status" value="1"/>
</dbReference>
<dbReference type="AlphaFoldDB" id="A0A3R8QQF7"/>
<dbReference type="PANTHER" id="PTHR10434">
    <property type="entry name" value="1-ACYL-SN-GLYCEROL-3-PHOSPHATE ACYLTRANSFERASE"/>
    <property type="match status" value="1"/>
</dbReference>
<dbReference type="Proteomes" id="UP000274327">
    <property type="component" value="Unassembled WGS sequence"/>
</dbReference>
<dbReference type="GO" id="GO:0003841">
    <property type="term" value="F:1-acylglycerol-3-phosphate O-acyltransferase activity"/>
    <property type="evidence" value="ECO:0007669"/>
    <property type="project" value="TreeGrafter"/>
</dbReference>
<comment type="caution">
    <text evidence="5">The sequence shown here is derived from an EMBL/GenBank/DDBJ whole genome shotgun (WGS) entry which is preliminary data.</text>
</comment>
<reference evidence="5 6" key="1">
    <citation type="submission" date="2018-07" db="EMBL/GenBank/DDBJ databases">
        <title>Brachybacteriurn paraconglorneratum KCTC 9916.</title>
        <authorList>
            <person name="Li Y."/>
        </authorList>
    </citation>
    <scope>NUCLEOTIDE SEQUENCE [LARGE SCALE GENOMIC DNA]</scope>
    <source>
        <strain evidence="5 6">KCTC 9916</strain>
    </source>
</reference>
<accession>A0A3R8QQF7</accession>
<dbReference type="Pfam" id="PF01553">
    <property type="entry name" value="Acyltransferase"/>
    <property type="match status" value="1"/>
</dbReference>
<gene>
    <name evidence="5" type="ORF">DS079_04220</name>
</gene>
<keyword evidence="1 5" id="KW-0808">Transferase</keyword>
<dbReference type="GO" id="GO:0006654">
    <property type="term" value="P:phosphatidic acid biosynthetic process"/>
    <property type="evidence" value="ECO:0007669"/>
    <property type="project" value="TreeGrafter"/>
</dbReference>
<feature type="region of interest" description="Disordered" evidence="3">
    <location>
        <begin position="235"/>
        <end position="268"/>
    </location>
</feature>
<evidence type="ECO:0000313" key="5">
    <source>
        <dbReference type="EMBL" id="RRR19773.1"/>
    </source>
</evidence>
<feature type="domain" description="Phospholipid/glycerol acyltransferase" evidence="4">
    <location>
        <begin position="55"/>
        <end position="173"/>
    </location>
</feature>
<keyword evidence="2 5" id="KW-0012">Acyltransferase</keyword>
<sequence length="268" mass="29068">MMPLLRSWDVGTARDPARRAGLVIGLAQLPLRPLVRLLSRPQWQGTENFPASGAVIACGNHLSAFDPFGYGHLLQASGIAPRFLAKESLFRVPVLGALLRSARQIPVLRGTSRSGDALDAAREALGRGELLMVFPEGTYTRDPELWPMQARLGAARLALSTGAPLLPIATWGGRGLWPVGSPLPRPGRGRRVRMRVGAPYTVAIGEGETEHEAALRITEDLMARIAALLGELRGLTPPDHLHDPRTDAHRPEIGRTDPGFRAPTEPRR</sequence>
<keyword evidence="6" id="KW-1185">Reference proteome</keyword>
<evidence type="ECO:0000313" key="6">
    <source>
        <dbReference type="Proteomes" id="UP000274327"/>
    </source>
</evidence>
<evidence type="ECO:0000256" key="3">
    <source>
        <dbReference type="SAM" id="MobiDB-lite"/>
    </source>
</evidence>
<dbReference type="CDD" id="cd07989">
    <property type="entry name" value="LPLAT_AGPAT-like"/>
    <property type="match status" value="1"/>
</dbReference>
<feature type="compositionally biased region" description="Basic and acidic residues" evidence="3">
    <location>
        <begin position="239"/>
        <end position="255"/>
    </location>
</feature>
<dbReference type="SUPFAM" id="SSF69593">
    <property type="entry name" value="Glycerol-3-phosphate (1)-acyltransferase"/>
    <property type="match status" value="1"/>
</dbReference>
<dbReference type="PANTHER" id="PTHR10434:SF55">
    <property type="entry name" value="POSSIBLE ACYLTRANSFERASE"/>
    <property type="match status" value="1"/>
</dbReference>
<evidence type="ECO:0000256" key="1">
    <source>
        <dbReference type="ARBA" id="ARBA00022679"/>
    </source>
</evidence>
<organism evidence="5 6">
    <name type="scientific">Brachybacterium paraconglomeratum</name>
    <dbReference type="NCBI Taxonomy" id="173362"/>
    <lineage>
        <taxon>Bacteria</taxon>
        <taxon>Bacillati</taxon>
        <taxon>Actinomycetota</taxon>
        <taxon>Actinomycetes</taxon>
        <taxon>Micrococcales</taxon>
        <taxon>Dermabacteraceae</taxon>
        <taxon>Brachybacterium</taxon>
    </lineage>
</organism>
<dbReference type="InterPro" id="IPR002123">
    <property type="entry name" value="Plipid/glycerol_acylTrfase"/>
</dbReference>
<name>A0A3R8QQF7_9MICO</name>
<proteinExistence type="predicted"/>